<keyword evidence="4" id="KW-0238">DNA-binding</keyword>
<evidence type="ECO:0000256" key="5">
    <source>
        <dbReference type="ARBA" id="ARBA00023163"/>
    </source>
</evidence>
<evidence type="ECO:0000313" key="8">
    <source>
        <dbReference type="EMBL" id="MBI5128493.1"/>
    </source>
</evidence>
<evidence type="ECO:0000313" key="9">
    <source>
        <dbReference type="Proteomes" id="UP000782519"/>
    </source>
</evidence>
<dbReference type="Gene3D" id="1.10.10.10">
    <property type="entry name" value="Winged helix-like DNA-binding domain superfamily/Winged helix DNA-binding domain"/>
    <property type="match status" value="1"/>
</dbReference>
<dbReference type="SUPFAM" id="SSF47384">
    <property type="entry name" value="Homodimeric domain of signal transducing histidine kinase"/>
    <property type="match status" value="1"/>
</dbReference>
<dbReference type="PANTHER" id="PTHR44688:SF16">
    <property type="entry name" value="DNA-BINDING TRANSCRIPTIONAL ACTIVATOR DEVR_DOSR"/>
    <property type="match status" value="1"/>
</dbReference>
<dbReference type="SUPFAM" id="SSF46894">
    <property type="entry name" value="C-terminal effector domain of the bipartite response regulators"/>
    <property type="match status" value="1"/>
</dbReference>
<dbReference type="InterPro" id="IPR036388">
    <property type="entry name" value="WH-like_DNA-bd_sf"/>
</dbReference>
<dbReference type="Pfam" id="PF00512">
    <property type="entry name" value="HisKA"/>
    <property type="match status" value="1"/>
</dbReference>
<dbReference type="SMART" id="SM00421">
    <property type="entry name" value="HTH_LUXR"/>
    <property type="match status" value="1"/>
</dbReference>
<dbReference type="InterPro" id="IPR000792">
    <property type="entry name" value="Tscrpt_reg_LuxR_C"/>
</dbReference>
<evidence type="ECO:0000256" key="4">
    <source>
        <dbReference type="ARBA" id="ARBA00023125"/>
    </source>
</evidence>
<evidence type="ECO:0000259" key="7">
    <source>
        <dbReference type="PROSITE" id="PS50043"/>
    </source>
</evidence>
<proteinExistence type="predicted"/>
<evidence type="ECO:0000256" key="3">
    <source>
        <dbReference type="ARBA" id="ARBA00023015"/>
    </source>
</evidence>
<dbReference type="PROSITE" id="PS50043">
    <property type="entry name" value="HTH_LUXR_2"/>
    <property type="match status" value="1"/>
</dbReference>
<feature type="compositionally biased region" description="Basic and acidic residues" evidence="6">
    <location>
        <begin position="17"/>
        <end position="27"/>
    </location>
</feature>
<organism evidence="8 9">
    <name type="scientific">Rhodopseudomonas palustris</name>
    <dbReference type="NCBI Taxonomy" id="1076"/>
    <lineage>
        <taxon>Bacteria</taxon>
        <taxon>Pseudomonadati</taxon>
        <taxon>Pseudomonadota</taxon>
        <taxon>Alphaproteobacteria</taxon>
        <taxon>Hyphomicrobiales</taxon>
        <taxon>Nitrobacteraceae</taxon>
        <taxon>Rhodopseudomonas</taxon>
    </lineage>
</organism>
<dbReference type="InterPro" id="IPR016032">
    <property type="entry name" value="Sig_transdc_resp-reg_C-effctor"/>
</dbReference>
<accession>A0A933RXW2</accession>
<dbReference type="InterPro" id="IPR036097">
    <property type="entry name" value="HisK_dim/P_sf"/>
</dbReference>
<dbReference type="CDD" id="cd06170">
    <property type="entry name" value="LuxR_C_like"/>
    <property type="match status" value="1"/>
</dbReference>
<reference evidence="8" key="1">
    <citation type="submission" date="2020-07" db="EMBL/GenBank/DDBJ databases">
        <title>Huge and variable diversity of episymbiotic CPR bacteria and DPANN archaea in groundwater ecosystems.</title>
        <authorList>
            <person name="He C.Y."/>
            <person name="Keren R."/>
            <person name="Whittaker M."/>
            <person name="Farag I.F."/>
            <person name="Doudna J."/>
            <person name="Cate J.H.D."/>
            <person name="Banfield J.F."/>
        </authorList>
    </citation>
    <scope>NUCLEOTIDE SEQUENCE</scope>
    <source>
        <strain evidence="8">NC_groundwater_1818_Pr3_B-0.1um_66_35</strain>
    </source>
</reference>
<dbReference type="EC" id="2.7.13.3" evidence="2"/>
<evidence type="ECO:0000256" key="2">
    <source>
        <dbReference type="ARBA" id="ARBA00012438"/>
    </source>
</evidence>
<gene>
    <name evidence="8" type="ORF">HZA66_03555</name>
</gene>
<dbReference type="Pfam" id="PF00196">
    <property type="entry name" value="GerE"/>
    <property type="match status" value="1"/>
</dbReference>
<feature type="compositionally biased region" description="Polar residues" evidence="6">
    <location>
        <begin position="1"/>
        <end position="13"/>
    </location>
</feature>
<dbReference type="PRINTS" id="PR00038">
    <property type="entry name" value="HTHLUXR"/>
</dbReference>
<keyword evidence="3" id="KW-0805">Transcription regulation</keyword>
<dbReference type="GO" id="GO:0000155">
    <property type="term" value="F:phosphorelay sensor kinase activity"/>
    <property type="evidence" value="ECO:0007669"/>
    <property type="project" value="InterPro"/>
</dbReference>
<dbReference type="EMBL" id="JACRJB010000010">
    <property type="protein sequence ID" value="MBI5128493.1"/>
    <property type="molecule type" value="Genomic_DNA"/>
</dbReference>
<name>A0A933RXW2_RHOPL</name>
<dbReference type="Proteomes" id="UP000782519">
    <property type="component" value="Unassembled WGS sequence"/>
</dbReference>
<dbReference type="InterPro" id="IPR003661">
    <property type="entry name" value="HisK_dim/P_dom"/>
</dbReference>
<dbReference type="Gene3D" id="1.10.287.130">
    <property type="match status" value="1"/>
</dbReference>
<dbReference type="GO" id="GO:0006355">
    <property type="term" value="P:regulation of DNA-templated transcription"/>
    <property type="evidence" value="ECO:0007669"/>
    <property type="project" value="InterPro"/>
</dbReference>
<sequence>MNKPTLSNRSDSSPAEDVDRTQQHDRGLAPDAEHAAANPKEVGVAIAHQLAAPLTALLLNINELKRLAQDTDDVTCESRTLVIDRALDEAERLSEIVESFNRFERPREPELAVAIGYEILRWLKDASAGDCKGQLDLSRFRKLTMREQQVLELVATGCSSKEGAIRMDISPRTFEAHRAQIMRKLGVRTAAQLIRLALSER</sequence>
<comment type="caution">
    <text evidence="8">The sequence shown here is derived from an EMBL/GenBank/DDBJ whole genome shotgun (WGS) entry which is preliminary data.</text>
</comment>
<feature type="domain" description="HTH luxR-type" evidence="7">
    <location>
        <begin position="136"/>
        <end position="201"/>
    </location>
</feature>
<dbReference type="AlphaFoldDB" id="A0A933RXW2"/>
<feature type="region of interest" description="Disordered" evidence="6">
    <location>
        <begin position="1"/>
        <end position="27"/>
    </location>
</feature>
<evidence type="ECO:0000256" key="6">
    <source>
        <dbReference type="SAM" id="MobiDB-lite"/>
    </source>
</evidence>
<evidence type="ECO:0000256" key="1">
    <source>
        <dbReference type="ARBA" id="ARBA00000085"/>
    </source>
</evidence>
<comment type="catalytic activity">
    <reaction evidence="1">
        <text>ATP + protein L-histidine = ADP + protein N-phospho-L-histidine.</text>
        <dbReference type="EC" id="2.7.13.3"/>
    </reaction>
</comment>
<dbReference type="PANTHER" id="PTHR44688">
    <property type="entry name" value="DNA-BINDING TRANSCRIPTIONAL ACTIVATOR DEVR_DOSR"/>
    <property type="match status" value="1"/>
</dbReference>
<protein>
    <recommendedName>
        <fullName evidence="2">histidine kinase</fullName>
        <ecNumber evidence="2">2.7.13.3</ecNumber>
    </recommendedName>
</protein>
<dbReference type="GO" id="GO:0003677">
    <property type="term" value="F:DNA binding"/>
    <property type="evidence" value="ECO:0007669"/>
    <property type="project" value="UniProtKB-KW"/>
</dbReference>
<keyword evidence="5" id="KW-0804">Transcription</keyword>